<organism evidence="1">
    <name type="scientific">marine sediment metagenome</name>
    <dbReference type="NCBI Taxonomy" id="412755"/>
    <lineage>
        <taxon>unclassified sequences</taxon>
        <taxon>metagenomes</taxon>
        <taxon>ecological metagenomes</taxon>
    </lineage>
</organism>
<proteinExistence type="predicted"/>
<feature type="non-terminal residue" evidence="1">
    <location>
        <position position="1"/>
    </location>
</feature>
<reference evidence="1" key="1">
    <citation type="journal article" date="2014" name="Front. Microbiol.">
        <title>High frequency of phylogenetically diverse reductive dehalogenase-homologous genes in deep subseafloor sedimentary metagenomes.</title>
        <authorList>
            <person name="Kawai M."/>
            <person name="Futagami T."/>
            <person name="Toyoda A."/>
            <person name="Takaki Y."/>
            <person name="Nishi S."/>
            <person name="Hori S."/>
            <person name="Arai W."/>
            <person name="Tsubouchi T."/>
            <person name="Morono Y."/>
            <person name="Uchiyama I."/>
            <person name="Ito T."/>
            <person name="Fujiyama A."/>
            <person name="Inagaki F."/>
            <person name="Takami H."/>
        </authorList>
    </citation>
    <scope>NUCLEOTIDE SEQUENCE</scope>
    <source>
        <strain evidence="1">Expedition CK06-06</strain>
    </source>
</reference>
<protein>
    <submittedName>
        <fullName evidence="1">Uncharacterized protein</fullName>
    </submittedName>
</protein>
<accession>X0SB87</accession>
<dbReference type="InterPro" id="IPR027417">
    <property type="entry name" value="P-loop_NTPase"/>
</dbReference>
<sequence>GHLHIGSFPESINPENSFQLIQEINRNKVGLLIIDSSGVGIEGDSNAADTYAEFAKHLLNPLKKQGVTILVLDNMGKDRTRGAIGSSRKTHEAGATWQLTHTPNTGTWSLAAIKRRTLGLEHAISLKQTTNPLRYVLSNSTGPVELDGPQLLVVQYLQQVPGTKALPVRMLKDLVRQTGEFPMNTDRLQQAIQAFKVGVHAEVQR</sequence>
<gene>
    <name evidence="1" type="ORF">S01H1_16037</name>
</gene>
<dbReference type="Gene3D" id="3.40.50.300">
    <property type="entry name" value="P-loop containing nucleotide triphosphate hydrolases"/>
    <property type="match status" value="1"/>
</dbReference>
<dbReference type="EMBL" id="BARS01008403">
    <property type="protein sequence ID" value="GAF78323.1"/>
    <property type="molecule type" value="Genomic_DNA"/>
</dbReference>
<comment type="caution">
    <text evidence="1">The sequence shown here is derived from an EMBL/GenBank/DDBJ whole genome shotgun (WGS) entry which is preliminary data.</text>
</comment>
<dbReference type="AlphaFoldDB" id="X0SB87"/>
<name>X0SB87_9ZZZZ</name>
<evidence type="ECO:0000313" key="1">
    <source>
        <dbReference type="EMBL" id="GAF78323.1"/>
    </source>
</evidence>